<keyword evidence="2 12" id="KW-1003">Cell membrane</keyword>
<protein>
    <recommendedName>
        <fullName evidence="12">Fluoride-specific ion channel FluC</fullName>
    </recommendedName>
</protein>
<feature type="binding site" evidence="12">
    <location>
        <position position="77"/>
    </location>
    <ligand>
        <name>Na(+)</name>
        <dbReference type="ChEBI" id="CHEBI:29101"/>
        <note>structural</note>
    </ligand>
</feature>
<keyword evidence="5 12" id="KW-1133">Transmembrane helix</keyword>
<comment type="function">
    <text evidence="12">Fluoride-specific ion channel. Important for reducing fluoride concentration in the cell, thus reducing its toxicity.</text>
</comment>
<evidence type="ECO:0000256" key="2">
    <source>
        <dbReference type="ARBA" id="ARBA00022475"/>
    </source>
</evidence>
<dbReference type="HAMAP" id="MF_00454">
    <property type="entry name" value="FluC"/>
    <property type="match status" value="1"/>
</dbReference>
<comment type="caution">
    <text evidence="13">The sequence shown here is derived from an EMBL/GenBank/DDBJ whole genome shotgun (WGS) entry which is preliminary data.</text>
</comment>
<keyword evidence="9 12" id="KW-0407">Ion channel</keyword>
<comment type="similarity">
    <text evidence="10 12">Belongs to the fluoride channel Fluc/FEX (TC 1.A.43) family.</text>
</comment>
<evidence type="ECO:0000256" key="9">
    <source>
        <dbReference type="ARBA" id="ARBA00023303"/>
    </source>
</evidence>
<dbReference type="EMBL" id="JBEPMB010000003">
    <property type="protein sequence ID" value="MET3614371.1"/>
    <property type="molecule type" value="Genomic_DNA"/>
</dbReference>
<evidence type="ECO:0000256" key="11">
    <source>
        <dbReference type="ARBA" id="ARBA00035585"/>
    </source>
</evidence>
<keyword evidence="4 12" id="KW-0812">Transmembrane</keyword>
<dbReference type="Pfam" id="PF02537">
    <property type="entry name" value="CRCB"/>
    <property type="match status" value="1"/>
</dbReference>
<sequence length="128" mass="13376">MNYLIVFIGAGIGGMLRQGVNVTALKWAGNGFPWGTLFINILGSFVMGLVAEYWALKSGLPQTTRLFLTTGILGGFTTFSAFSLDTALLYERGETLAAAGYAIGSVVLSVGALFGGLAIIRHLVGVQG</sequence>
<keyword evidence="14" id="KW-1185">Reference proteome</keyword>
<evidence type="ECO:0000256" key="10">
    <source>
        <dbReference type="ARBA" id="ARBA00035120"/>
    </source>
</evidence>
<proteinExistence type="inferred from homology"/>
<evidence type="ECO:0000313" key="13">
    <source>
        <dbReference type="EMBL" id="MET3614371.1"/>
    </source>
</evidence>
<comment type="activity regulation">
    <text evidence="12">Na(+) is not transported, but it plays an essential structural role and its presence is essential for fluoride channel function.</text>
</comment>
<feature type="transmembrane region" description="Helical" evidence="12">
    <location>
        <begin position="96"/>
        <end position="120"/>
    </location>
</feature>
<evidence type="ECO:0000256" key="5">
    <source>
        <dbReference type="ARBA" id="ARBA00022989"/>
    </source>
</evidence>
<dbReference type="NCBIfam" id="NF010794">
    <property type="entry name" value="PRK14198.1"/>
    <property type="match status" value="1"/>
</dbReference>
<dbReference type="RefSeq" id="WP_354556867.1">
    <property type="nucleotide sequence ID" value="NZ_JBEPMB010000003.1"/>
</dbReference>
<dbReference type="Proteomes" id="UP001549047">
    <property type="component" value="Unassembled WGS sequence"/>
</dbReference>
<keyword evidence="3" id="KW-0997">Cell inner membrane</keyword>
<evidence type="ECO:0000256" key="7">
    <source>
        <dbReference type="ARBA" id="ARBA00023065"/>
    </source>
</evidence>
<reference evidence="13 14" key="1">
    <citation type="submission" date="2024-06" db="EMBL/GenBank/DDBJ databases">
        <title>Genomic Encyclopedia of Type Strains, Phase IV (KMG-IV): sequencing the most valuable type-strain genomes for metagenomic binning, comparative biology and taxonomic classification.</title>
        <authorList>
            <person name="Goeker M."/>
        </authorList>
    </citation>
    <scope>NUCLEOTIDE SEQUENCE [LARGE SCALE GENOMIC DNA]</scope>
    <source>
        <strain evidence="13 14">DSM 29780</strain>
    </source>
</reference>
<evidence type="ECO:0000256" key="6">
    <source>
        <dbReference type="ARBA" id="ARBA00023053"/>
    </source>
</evidence>
<feature type="binding site" evidence="12">
    <location>
        <position position="74"/>
    </location>
    <ligand>
        <name>Na(+)</name>
        <dbReference type="ChEBI" id="CHEBI:29101"/>
        <note>structural</note>
    </ligand>
</feature>
<evidence type="ECO:0000256" key="1">
    <source>
        <dbReference type="ARBA" id="ARBA00004651"/>
    </source>
</evidence>
<evidence type="ECO:0000256" key="8">
    <source>
        <dbReference type="ARBA" id="ARBA00023136"/>
    </source>
</evidence>
<comment type="subcellular location">
    <subcellularLocation>
        <location evidence="1 12">Cell membrane</location>
        <topology evidence="1 12">Multi-pass membrane protein</topology>
    </subcellularLocation>
</comment>
<keyword evidence="6 12" id="KW-0915">Sodium</keyword>
<evidence type="ECO:0000256" key="3">
    <source>
        <dbReference type="ARBA" id="ARBA00022519"/>
    </source>
</evidence>
<feature type="transmembrane region" description="Helical" evidence="12">
    <location>
        <begin position="34"/>
        <end position="54"/>
    </location>
</feature>
<evidence type="ECO:0000256" key="12">
    <source>
        <dbReference type="HAMAP-Rule" id="MF_00454"/>
    </source>
</evidence>
<keyword evidence="12" id="KW-0479">Metal-binding</keyword>
<organism evidence="13 14">
    <name type="scientific">Rhizobium aquaticum</name>
    <dbReference type="NCBI Taxonomy" id="1549636"/>
    <lineage>
        <taxon>Bacteria</taxon>
        <taxon>Pseudomonadati</taxon>
        <taxon>Pseudomonadota</taxon>
        <taxon>Alphaproteobacteria</taxon>
        <taxon>Hyphomicrobiales</taxon>
        <taxon>Rhizobiaceae</taxon>
        <taxon>Rhizobium/Agrobacterium group</taxon>
        <taxon>Rhizobium</taxon>
    </lineage>
</organism>
<gene>
    <name evidence="12" type="primary">fluC</name>
    <name evidence="12" type="synonym">crcB</name>
    <name evidence="13" type="ORF">ABID16_002708</name>
</gene>
<dbReference type="InterPro" id="IPR003691">
    <property type="entry name" value="FluC"/>
</dbReference>
<feature type="transmembrane region" description="Helical" evidence="12">
    <location>
        <begin position="66"/>
        <end position="84"/>
    </location>
</feature>
<dbReference type="PANTHER" id="PTHR28259:SF1">
    <property type="entry name" value="FLUORIDE EXPORT PROTEIN 1-RELATED"/>
    <property type="match status" value="1"/>
</dbReference>
<dbReference type="NCBIfam" id="NF010791">
    <property type="entry name" value="PRK14195.1"/>
    <property type="match status" value="1"/>
</dbReference>
<comment type="catalytic activity">
    <reaction evidence="11">
        <text>fluoride(in) = fluoride(out)</text>
        <dbReference type="Rhea" id="RHEA:76159"/>
        <dbReference type="ChEBI" id="CHEBI:17051"/>
    </reaction>
    <physiologicalReaction direction="left-to-right" evidence="11">
        <dbReference type="Rhea" id="RHEA:76160"/>
    </physiologicalReaction>
</comment>
<keyword evidence="7 12" id="KW-0406">Ion transport</keyword>
<evidence type="ECO:0000256" key="4">
    <source>
        <dbReference type="ARBA" id="ARBA00022692"/>
    </source>
</evidence>
<name>A0ABV2J112_9HYPH</name>
<keyword evidence="8 12" id="KW-0472">Membrane</keyword>
<evidence type="ECO:0000313" key="14">
    <source>
        <dbReference type="Proteomes" id="UP001549047"/>
    </source>
</evidence>
<keyword evidence="12" id="KW-0813">Transport</keyword>
<accession>A0ABV2J112</accession>
<dbReference type="PANTHER" id="PTHR28259">
    <property type="entry name" value="FLUORIDE EXPORT PROTEIN 1-RELATED"/>
    <property type="match status" value="1"/>
</dbReference>